<sequence length="280" mass="30262">MKKSLAKVGYFQHLTDGAGNVTYGPIRQLESKLSGGREYSAEPQGDPVTVYADSQIVYSEETNNGYTITLTLIDLIDDVAKNWLGNTVDDATGAMAEYADIGERPHFGLVLADYTTDGAGKITYFYNCYVSKRPTKAGKTSEDTFEPQYTEFEITAKPRESDHLVCYETRGYEIPSVVVDPGNPTPEIGELTVTTEAGTATGKMKVYVTPGLGVNTSYRYKIAASVSAPALDEVISADYIMWDGISEIAVSGSGSKILLVEVDRQNKAKKAGITACNPKA</sequence>
<name>A0ABV1E2Q6_9FIRM</name>
<dbReference type="Pfam" id="PF18316">
    <property type="entry name" value="S-l_SbsC_C"/>
    <property type="match status" value="1"/>
</dbReference>
<evidence type="ECO:0000259" key="1">
    <source>
        <dbReference type="Pfam" id="PF18316"/>
    </source>
</evidence>
<dbReference type="InterPro" id="IPR006490">
    <property type="entry name" value="Maj_tail_phi13"/>
</dbReference>
<protein>
    <submittedName>
        <fullName evidence="2">Major tail protein</fullName>
    </submittedName>
</protein>
<organism evidence="2 3">
    <name type="scientific">Solibaculum intestinale</name>
    <dbReference type="NCBI Taxonomy" id="3133165"/>
    <lineage>
        <taxon>Bacteria</taxon>
        <taxon>Bacillati</taxon>
        <taxon>Bacillota</taxon>
        <taxon>Clostridia</taxon>
        <taxon>Eubacteriales</taxon>
        <taxon>Oscillospiraceae</taxon>
        <taxon>Solibaculum</taxon>
    </lineage>
</organism>
<comment type="caution">
    <text evidence="2">The sequence shown here is derived from an EMBL/GenBank/DDBJ whole genome shotgun (WGS) entry which is preliminary data.</text>
</comment>
<dbReference type="NCBIfam" id="TIGR01603">
    <property type="entry name" value="maj_tail_phi13"/>
    <property type="match status" value="1"/>
</dbReference>
<dbReference type="Proteomes" id="UP001489509">
    <property type="component" value="Unassembled WGS sequence"/>
</dbReference>
<keyword evidence="3" id="KW-1185">Reference proteome</keyword>
<evidence type="ECO:0000313" key="3">
    <source>
        <dbReference type="Proteomes" id="UP001489509"/>
    </source>
</evidence>
<feature type="domain" description="S-layer protein SbsC C-terminal" evidence="1">
    <location>
        <begin position="196"/>
        <end position="270"/>
    </location>
</feature>
<accession>A0ABV1E2Q6</accession>
<dbReference type="InterPro" id="IPR040751">
    <property type="entry name" value="SbsC_C"/>
</dbReference>
<proteinExistence type="predicted"/>
<dbReference type="EMBL" id="JBBMFD010000030">
    <property type="protein sequence ID" value="MEQ2441594.1"/>
    <property type="molecule type" value="Genomic_DNA"/>
</dbReference>
<reference evidence="2 3" key="1">
    <citation type="submission" date="2024-03" db="EMBL/GenBank/DDBJ databases">
        <title>Human intestinal bacterial collection.</title>
        <authorList>
            <person name="Pauvert C."/>
            <person name="Hitch T.C.A."/>
            <person name="Clavel T."/>
        </authorList>
    </citation>
    <scope>NUCLEOTIDE SEQUENCE [LARGE SCALE GENOMIC DNA]</scope>
    <source>
        <strain evidence="2 3">CLA-JM-H44</strain>
    </source>
</reference>
<evidence type="ECO:0000313" key="2">
    <source>
        <dbReference type="EMBL" id="MEQ2441594.1"/>
    </source>
</evidence>
<gene>
    <name evidence="2" type="ORF">WMO26_12215</name>
</gene>
<dbReference type="RefSeq" id="WP_349220773.1">
    <property type="nucleotide sequence ID" value="NZ_JBBMFD010000030.1"/>
</dbReference>